<dbReference type="EMBL" id="JYDH01000047">
    <property type="protein sequence ID" value="KRY36048.1"/>
    <property type="molecule type" value="Genomic_DNA"/>
</dbReference>
<feature type="compositionally biased region" description="Low complexity" evidence="1">
    <location>
        <begin position="375"/>
        <end position="386"/>
    </location>
</feature>
<feature type="region of interest" description="Disordered" evidence="1">
    <location>
        <begin position="145"/>
        <end position="214"/>
    </location>
</feature>
<proteinExistence type="predicted"/>
<feature type="compositionally biased region" description="Low complexity" evidence="1">
    <location>
        <begin position="350"/>
        <end position="363"/>
    </location>
</feature>
<feature type="compositionally biased region" description="Basic and acidic residues" evidence="1">
    <location>
        <begin position="146"/>
        <end position="158"/>
    </location>
</feature>
<feature type="region of interest" description="Disordered" evidence="1">
    <location>
        <begin position="350"/>
        <end position="387"/>
    </location>
</feature>
<gene>
    <name evidence="2" type="ORF">T01_5310</name>
</gene>
<feature type="compositionally biased region" description="Basic residues" evidence="1">
    <location>
        <begin position="171"/>
        <end position="185"/>
    </location>
</feature>
<evidence type="ECO:0000313" key="2">
    <source>
        <dbReference type="EMBL" id="KRY36048.1"/>
    </source>
</evidence>
<keyword evidence="3" id="KW-1185">Reference proteome</keyword>
<organism evidence="2 3">
    <name type="scientific">Trichinella spiralis</name>
    <name type="common">Trichina worm</name>
    <dbReference type="NCBI Taxonomy" id="6334"/>
    <lineage>
        <taxon>Eukaryota</taxon>
        <taxon>Metazoa</taxon>
        <taxon>Ecdysozoa</taxon>
        <taxon>Nematoda</taxon>
        <taxon>Enoplea</taxon>
        <taxon>Dorylaimia</taxon>
        <taxon>Trichinellida</taxon>
        <taxon>Trichinellidae</taxon>
        <taxon>Trichinella</taxon>
    </lineage>
</organism>
<name>A0A0V1BGC7_TRISP</name>
<feature type="non-terminal residue" evidence="2">
    <location>
        <position position="1"/>
    </location>
</feature>
<dbReference type="InParanoid" id="A0A0V1BGC7"/>
<dbReference type="Proteomes" id="UP000054776">
    <property type="component" value="Unassembled WGS sequence"/>
</dbReference>
<accession>A0A0V1BGC7</accession>
<comment type="caution">
    <text evidence="2">The sequence shown here is derived from an EMBL/GenBank/DDBJ whole genome shotgun (WGS) entry which is preliminary data.</text>
</comment>
<dbReference type="OrthoDB" id="5919698at2759"/>
<feature type="region of interest" description="Disordered" evidence="1">
    <location>
        <begin position="300"/>
        <end position="334"/>
    </location>
</feature>
<sequence>LNFSRVVPLIRNMSSGVVDLSNVPREEWMGLPWEEFFSRFSKDTELRNNASSDSEADDDQFTVPSDLANLPIMDLPPFRNFPGPKEYVLHECRLCGYYVHSSALKRHLGIRHGDTFKEIYGKNVNLTEENKTDITIETALSNSEENNVKKDVNEKQVETVEEAGSSDAVVKKKTQPSKDRSRKSTPRAAPCKKAAGKSNSGRKRKTDTSHPSAELQLQISNNDNKTFTDKEEIVLESKTVAEEQLSDSQTLGVAAAQKSNVGKKIRKAAAVAVHEKTAKVSVSNVDTHVAAAVVKCDNVQPTKTRKSNKVPQRTGRKRVSTNKTTTRRGNLNENEINAEIMNETELLLSEQPSLQQQQQQQQQREQEEPSEIVLQQQQRQQQQQQQANMRPRIIKLFHSPELLSSTGGGTVLRPPRFMHSSTMRQNFLAVGSSSTTSTTSLANVSNSNSSAAGLEYYQVSPTYRNGVPFFAFRRISPPTTTTTTAAANSQQQAGNIVGLQCGSLLNLATGQIPSAGGSSNQANEINMIRSNTVMNAENYDTAASSVLLGLQAAVSARITSSDGRAVRRVDSLDDLQLD</sequence>
<evidence type="ECO:0000313" key="3">
    <source>
        <dbReference type="Proteomes" id="UP000054776"/>
    </source>
</evidence>
<dbReference type="AlphaFoldDB" id="A0A0V1BGC7"/>
<reference evidence="2 3" key="1">
    <citation type="submission" date="2015-01" db="EMBL/GenBank/DDBJ databases">
        <title>Evolution of Trichinella species and genotypes.</title>
        <authorList>
            <person name="Korhonen P.K."/>
            <person name="Edoardo P."/>
            <person name="Giuseppe L.R."/>
            <person name="Gasser R.B."/>
        </authorList>
    </citation>
    <scope>NUCLEOTIDE SEQUENCE [LARGE SCALE GENOMIC DNA]</scope>
    <source>
        <strain evidence="2">ISS3</strain>
    </source>
</reference>
<protein>
    <submittedName>
        <fullName evidence="2">Uncharacterized protein</fullName>
    </submittedName>
</protein>
<feature type="compositionally biased region" description="Basic residues" evidence="1">
    <location>
        <begin position="303"/>
        <end position="320"/>
    </location>
</feature>
<evidence type="ECO:0000256" key="1">
    <source>
        <dbReference type="SAM" id="MobiDB-lite"/>
    </source>
</evidence>